<evidence type="ECO:0000256" key="3">
    <source>
        <dbReference type="ARBA" id="ARBA00023125"/>
    </source>
</evidence>
<dbReference type="InterPro" id="IPR000085">
    <property type="entry name" value="RuvA"/>
</dbReference>
<comment type="domain">
    <text evidence="6">Has three domains with a flexible linker between the domains II and III and assumes an 'L' shape. Domain III is highly mobile and contacts RuvB.</text>
</comment>
<dbReference type="GO" id="GO:0003678">
    <property type="term" value="F:DNA helicase activity"/>
    <property type="evidence" value="ECO:0007669"/>
    <property type="project" value="UniProtKB-EC"/>
</dbReference>
<reference evidence="7 8" key="1">
    <citation type="submission" date="2024-08" db="EMBL/GenBank/DDBJ databases">
        <title>Whole-genome sequencing of halo(alkali)philic microorganisms from hypersaline lakes.</title>
        <authorList>
            <person name="Sorokin D.Y."/>
            <person name="Merkel A.Y."/>
            <person name="Messina E."/>
            <person name="Yakimov M."/>
        </authorList>
    </citation>
    <scope>NUCLEOTIDE SEQUENCE [LARGE SCALE GENOMIC DNA]</scope>
    <source>
        <strain evidence="7 8">AB-hyl4</strain>
    </source>
</reference>
<dbReference type="Proteomes" id="UP001575105">
    <property type="component" value="Unassembled WGS sequence"/>
</dbReference>
<comment type="caution">
    <text evidence="6">Lacks conserved residue(s) required for the propagation of feature annotation.</text>
</comment>
<dbReference type="EMBL" id="JBGUBD010000004">
    <property type="protein sequence ID" value="MFA9478347.1"/>
    <property type="molecule type" value="Genomic_DNA"/>
</dbReference>
<sequence length="217" mass="23046">MARMIARIEGILESIDEDRAQVAMPAGFTLDVLLPAFAAVRLAPSSGSPITLHTVLFIEAQAQGTTMLPRLVGFLTPEDRAFYQLFITTKGIGQRKALRAMTLPVGQIAAAIADRDTALLQSLPEIGKRTAETIAVSLSGKVDRFIQPTATGDGGPTAAVGLPRGSSIAREALEVLLQLGENRAEAVAWIDQVLGRDDAPTEADQLIAEVYRLKAGT</sequence>
<comment type="function">
    <text evidence="6">The RuvA-RuvB-RuvC complex processes Holliday junction (HJ) DNA during genetic recombination and DNA repair, while the RuvA-RuvB complex plays an important role in the rescue of blocked DNA replication forks via replication fork reversal (RFR). RuvA specifically binds to HJ cruciform DNA, conferring on it an open structure. The RuvB hexamer acts as an ATP-dependent pump, pulling dsDNA into and through the RuvAB complex. HJ branch migration allows RuvC to scan DNA until it finds its consensus sequence, where it cleaves and resolves the cruciform DNA.</text>
</comment>
<keyword evidence="8" id="KW-1185">Reference proteome</keyword>
<dbReference type="RefSeq" id="WP_425345269.1">
    <property type="nucleotide sequence ID" value="NZ_JBGUBD010000004.1"/>
</dbReference>
<gene>
    <name evidence="6 7" type="primary">ruvA</name>
    <name evidence="7" type="ORF">ACERK3_08565</name>
</gene>
<comment type="subcellular location">
    <subcellularLocation>
        <location evidence="6">Cytoplasm</location>
    </subcellularLocation>
</comment>
<comment type="subunit">
    <text evidence="6">Homotetramer. Forms an RuvA(8)-RuvB(12)-Holliday junction (HJ) complex. HJ DNA is sandwiched between 2 RuvA tetramers; dsDNA enters through RuvA and exits via RuvB. An RuvB hexamer assembles on each DNA strand where it exits the tetramer. Each RuvB hexamer is contacted by two RuvA subunits (via domain III) on 2 adjacent RuvB subunits; this complex drives branch migration. In the full resolvosome a probable DNA-RuvA(4)-RuvB(12)-RuvC(2) complex forms which resolves the HJ.</text>
</comment>
<evidence type="ECO:0000256" key="6">
    <source>
        <dbReference type="HAMAP-Rule" id="MF_00031"/>
    </source>
</evidence>
<dbReference type="InterPro" id="IPR010994">
    <property type="entry name" value="RuvA_2-like"/>
</dbReference>
<evidence type="ECO:0000256" key="2">
    <source>
        <dbReference type="ARBA" id="ARBA00022763"/>
    </source>
</evidence>
<evidence type="ECO:0000313" key="7">
    <source>
        <dbReference type="EMBL" id="MFA9478347.1"/>
    </source>
</evidence>
<evidence type="ECO:0000256" key="1">
    <source>
        <dbReference type="ARBA" id="ARBA00022490"/>
    </source>
</evidence>
<comment type="similarity">
    <text evidence="6">Belongs to the RuvA family.</text>
</comment>
<dbReference type="HAMAP" id="MF_00031">
    <property type="entry name" value="DNA_HJ_migration_RuvA"/>
    <property type="match status" value="1"/>
</dbReference>
<keyword evidence="1 6" id="KW-0963">Cytoplasm</keyword>
<dbReference type="Gene3D" id="2.40.50.140">
    <property type="entry name" value="Nucleic acid-binding proteins"/>
    <property type="match status" value="1"/>
</dbReference>
<evidence type="ECO:0000313" key="8">
    <source>
        <dbReference type="Proteomes" id="UP001575105"/>
    </source>
</evidence>
<feature type="region of interest" description="Domain III" evidence="6">
    <location>
        <begin position="168"/>
        <end position="217"/>
    </location>
</feature>
<name>A0ABV4U668_9BACT</name>
<evidence type="ECO:0000256" key="5">
    <source>
        <dbReference type="ARBA" id="ARBA00023204"/>
    </source>
</evidence>
<dbReference type="Pfam" id="PF14520">
    <property type="entry name" value="HHH_5"/>
    <property type="match status" value="1"/>
</dbReference>
<keyword evidence="7" id="KW-0378">Hydrolase</keyword>
<keyword evidence="3 6" id="KW-0238">DNA-binding</keyword>
<organism evidence="7 8">
    <name type="scientific">Natronomicrosphaera hydrolytica</name>
    <dbReference type="NCBI Taxonomy" id="3242702"/>
    <lineage>
        <taxon>Bacteria</taxon>
        <taxon>Pseudomonadati</taxon>
        <taxon>Planctomycetota</taxon>
        <taxon>Phycisphaerae</taxon>
        <taxon>Phycisphaerales</taxon>
        <taxon>Phycisphaeraceae</taxon>
        <taxon>Natronomicrosphaera</taxon>
    </lineage>
</organism>
<dbReference type="GO" id="GO:0016787">
    <property type="term" value="F:hydrolase activity"/>
    <property type="evidence" value="ECO:0007669"/>
    <property type="project" value="UniProtKB-KW"/>
</dbReference>
<dbReference type="SUPFAM" id="SSF47781">
    <property type="entry name" value="RuvA domain 2-like"/>
    <property type="match status" value="1"/>
</dbReference>
<keyword evidence="5 6" id="KW-0234">DNA repair</keyword>
<dbReference type="NCBIfam" id="TIGR00084">
    <property type="entry name" value="ruvA"/>
    <property type="match status" value="1"/>
</dbReference>
<proteinExistence type="inferred from homology"/>
<protein>
    <recommendedName>
        <fullName evidence="6">Holliday junction branch migration complex subunit RuvA</fullName>
    </recommendedName>
</protein>
<accession>A0ABV4U668</accession>
<dbReference type="Gene3D" id="1.10.150.20">
    <property type="entry name" value="5' to 3' exonuclease, C-terminal subdomain"/>
    <property type="match status" value="1"/>
</dbReference>
<keyword evidence="4 6" id="KW-0233">DNA recombination</keyword>
<dbReference type="InterPro" id="IPR012340">
    <property type="entry name" value="NA-bd_OB-fold"/>
</dbReference>
<keyword evidence="2 6" id="KW-0227">DNA damage</keyword>
<comment type="caution">
    <text evidence="7">The sequence shown here is derived from an EMBL/GenBank/DDBJ whole genome shotgun (WGS) entry which is preliminary data.</text>
</comment>
<evidence type="ECO:0000256" key="4">
    <source>
        <dbReference type="ARBA" id="ARBA00023172"/>
    </source>
</evidence>